<dbReference type="KEGG" id="mpq:ABA45_07930"/>
<dbReference type="GO" id="GO:0016787">
    <property type="term" value="F:hydrolase activity"/>
    <property type="evidence" value="ECO:0007669"/>
    <property type="project" value="UniProtKB-KW"/>
</dbReference>
<evidence type="ECO:0000313" key="8">
    <source>
        <dbReference type="EMBL" id="AKO52363.1"/>
    </source>
</evidence>
<evidence type="ECO:0000256" key="5">
    <source>
        <dbReference type="ARBA" id="ARBA00045658"/>
    </source>
</evidence>
<organism evidence="8 9">
    <name type="scientific">Marinobacter psychrophilus</name>
    <dbReference type="NCBI Taxonomy" id="330734"/>
    <lineage>
        <taxon>Bacteria</taxon>
        <taxon>Pseudomonadati</taxon>
        <taxon>Pseudomonadota</taxon>
        <taxon>Gammaproteobacteria</taxon>
        <taxon>Pseudomonadales</taxon>
        <taxon>Marinobacteraceae</taxon>
        <taxon>Marinobacter</taxon>
    </lineage>
</organism>
<evidence type="ECO:0000256" key="4">
    <source>
        <dbReference type="ARBA" id="ARBA00034320"/>
    </source>
</evidence>
<dbReference type="GO" id="GO:0000166">
    <property type="term" value="F:nucleotide binding"/>
    <property type="evidence" value="ECO:0007669"/>
    <property type="project" value="UniProtKB-KW"/>
</dbReference>
<dbReference type="InterPro" id="IPR036627">
    <property type="entry name" value="CobW-likC_sf"/>
</dbReference>
<sequence>MAGGRMKKLPVTLITGYLGSGKTTLLNRILTEDHGEKICVIVNEFGEVGIDNELIVHSDEEIIEMNNGCICCTVRSDLIDTFERLLGENGHSFDRIIIETTGLADPGPVIQTFFLDERSMSALQLDAVITVVDSANIERHWDSDELQEQIAFANVLLLNKSDLCSLEALRNIRDRVRRFNPLASIHETSNCNVQLEKIMDIGAFDLRAALVIDPELLSDTDHEHENAVSSVSIRLKGTLDSDRFNRWINEFVQLHGPDLYRIKGILDMDDSPRRFVFQGVHMVLDGRPGLPWQPQDNRISQIVFIGRNLNEDEISRSFKGCLACCDLPDKVSLVVESA</sequence>
<dbReference type="STRING" id="330734.ABA45_07930"/>
<dbReference type="Gene3D" id="3.40.50.300">
    <property type="entry name" value="P-loop containing nucleotide triphosphate hydrolases"/>
    <property type="match status" value="1"/>
</dbReference>
<dbReference type="PATRIC" id="fig|330734.3.peg.1667"/>
<dbReference type="SUPFAM" id="SSF90002">
    <property type="entry name" value="Hypothetical protein YjiA, C-terminal domain"/>
    <property type="match status" value="1"/>
</dbReference>
<dbReference type="PANTHER" id="PTHR13748">
    <property type="entry name" value="COBW-RELATED"/>
    <property type="match status" value="1"/>
</dbReference>
<evidence type="ECO:0000256" key="1">
    <source>
        <dbReference type="ARBA" id="ARBA00022741"/>
    </source>
</evidence>
<accession>A0A0H4I3K5</accession>
<protein>
    <submittedName>
        <fullName evidence="8">Cobalamin biosynthesis protein CobW</fullName>
    </submittedName>
</protein>
<dbReference type="AlphaFoldDB" id="A0A0H4I3K5"/>
<dbReference type="InterPro" id="IPR051316">
    <property type="entry name" value="Zinc-reg_GTPase_activator"/>
</dbReference>
<keyword evidence="3" id="KW-0143">Chaperone</keyword>
<feature type="domain" description="CobW C-terminal" evidence="7">
    <location>
        <begin position="228"/>
        <end position="322"/>
    </location>
</feature>
<keyword evidence="1" id="KW-0547">Nucleotide-binding</keyword>
<evidence type="ECO:0000256" key="2">
    <source>
        <dbReference type="ARBA" id="ARBA00022801"/>
    </source>
</evidence>
<evidence type="ECO:0000256" key="3">
    <source>
        <dbReference type="ARBA" id="ARBA00023186"/>
    </source>
</evidence>
<dbReference type="InterPro" id="IPR011629">
    <property type="entry name" value="CobW-like_C"/>
</dbReference>
<dbReference type="SUPFAM" id="SSF52540">
    <property type="entry name" value="P-loop containing nucleoside triphosphate hydrolases"/>
    <property type="match status" value="1"/>
</dbReference>
<dbReference type="GO" id="GO:0005737">
    <property type="term" value="C:cytoplasm"/>
    <property type="evidence" value="ECO:0007669"/>
    <property type="project" value="TreeGrafter"/>
</dbReference>
<keyword evidence="9" id="KW-1185">Reference proteome</keyword>
<evidence type="ECO:0000256" key="6">
    <source>
        <dbReference type="ARBA" id="ARBA00049117"/>
    </source>
</evidence>
<gene>
    <name evidence="8" type="ORF">ABA45_07930</name>
</gene>
<dbReference type="Pfam" id="PF02492">
    <property type="entry name" value="cobW"/>
    <property type="match status" value="1"/>
</dbReference>
<dbReference type="EMBL" id="CP011494">
    <property type="protein sequence ID" value="AKO52363.1"/>
    <property type="molecule type" value="Genomic_DNA"/>
</dbReference>
<reference evidence="8 9" key="1">
    <citation type="submission" date="2015-05" db="EMBL/GenBank/DDBJ databases">
        <title>Complete genome of Marinobacter psychrophilus strain 20041T isolated from sea-ice of the Canadian Basin.</title>
        <authorList>
            <person name="Song L."/>
            <person name="Ren L."/>
            <person name="Yu Y."/>
            <person name="Wang X."/>
        </authorList>
    </citation>
    <scope>NUCLEOTIDE SEQUENCE [LARGE SCALE GENOMIC DNA]</scope>
    <source>
        <strain evidence="8 9">20041</strain>
    </source>
</reference>
<dbReference type="PANTHER" id="PTHR13748:SF62">
    <property type="entry name" value="COBW DOMAIN-CONTAINING PROTEIN"/>
    <property type="match status" value="1"/>
</dbReference>
<dbReference type="SMART" id="SM00833">
    <property type="entry name" value="CobW_C"/>
    <property type="match status" value="1"/>
</dbReference>
<proteinExistence type="inferred from homology"/>
<dbReference type="Pfam" id="PF07683">
    <property type="entry name" value="CobW_C"/>
    <property type="match status" value="1"/>
</dbReference>
<keyword evidence="2" id="KW-0378">Hydrolase</keyword>
<dbReference type="Gene3D" id="3.30.1220.10">
    <property type="entry name" value="CobW-like, C-terminal domain"/>
    <property type="match status" value="1"/>
</dbReference>
<evidence type="ECO:0000313" key="9">
    <source>
        <dbReference type="Proteomes" id="UP000036406"/>
    </source>
</evidence>
<dbReference type="Proteomes" id="UP000036406">
    <property type="component" value="Chromosome"/>
</dbReference>
<dbReference type="CDD" id="cd03112">
    <property type="entry name" value="CobW-like"/>
    <property type="match status" value="1"/>
</dbReference>
<dbReference type="InterPro" id="IPR003495">
    <property type="entry name" value="CobW/HypB/UreG_nucleotide-bd"/>
</dbReference>
<name>A0A0H4I3K5_9GAMM</name>
<evidence type="ECO:0000259" key="7">
    <source>
        <dbReference type="SMART" id="SM00833"/>
    </source>
</evidence>
<comment type="function">
    <text evidence="5">Zinc chaperone that directly transfers zinc cofactor to target proteins, thereby activating them. Zinc is transferred from the CXCC motif in the GTPase domain to the zinc binding site in target proteins in a process requiring GTP hydrolysis.</text>
</comment>
<comment type="similarity">
    <text evidence="4">Belongs to the SIMIBI class G3E GTPase family. ZNG1 subfamily.</text>
</comment>
<dbReference type="InterPro" id="IPR027417">
    <property type="entry name" value="P-loop_NTPase"/>
</dbReference>
<comment type="catalytic activity">
    <reaction evidence="6">
        <text>GTP + H2O = GDP + phosphate + H(+)</text>
        <dbReference type="Rhea" id="RHEA:19669"/>
        <dbReference type="ChEBI" id="CHEBI:15377"/>
        <dbReference type="ChEBI" id="CHEBI:15378"/>
        <dbReference type="ChEBI" id="CHEBI:37565"/>
        <dbReference type="ChEBI" id="CHEBI:43474"/>
        <dbReference type="ChEBI" id="CHEBI:58189"/>
    </reaction>
    <physiologicalReaction direction="left-to-right" evidence="6">
        <dbReference type="Rhea" id="RHEA:19670"/>
    </physiologicalReaction>
</comment>